<feature type="transmembrane region" description="Helical" evidence="2">
    <location>
        <begin position="423"/>
        <end position="441"/>
    </location>
</feature>
<reference evidence="3 4" key="1">
    <citation type="journal article" date="2015" name="Genome Announc.">
        <title>Expanding the biotechnology potential of lactobacilli through comparative genomics of 213 strains and associated genera.</title>
        <authorList>
            <person name="Sun Z."/>
            <person name="Harris H.M."/>
            <person name="McCann A."/>
            <person name="Guo C."/>
            <person name="Argimon S."/>
            <person name="Zhang W."/>
            <person name="Yang X."/>
            <person name="Jeffery I.B."/>
            <person name="Cooney J.C."/>
            <person name="Kagawa T.F."/>
            <person name="Liu W."/>
            <person name="Song Y."/>
            <person name="Salvetti E."/>
            <person name="Wrobel A."/>
            <person name="Rasinkangas P."/>
            <person name="Parkhill J."/>
            <person name="Rea M.C."/>
            <person name="O'Sullivan O."/>
            <person name="Ritari J."/>
            <person name="Douillard F.P."/>
            <person name="Paul Ross R."/>
            <person name="Yang R."/>
            <person name="Briner A.E."/>
            <person name="Felis G.E."/>
            <person name="de Vos W.M."/>
            <person name="Barrangou R."/>
            <person name="Klaenhammer T.R."/>
            <person name="Caufield P.W."/>
            <person name="Cui Y."/>
            <person name="Zhang H."/>
            <person name="O'Toole P.W."/>
        </authorList>
    </citation>
    <scope>NUCLEOTIDE SEQUENCE [LARGE SCALE GENOMIC DNA]</scope>
    <source>
        <strain evidence="3 4">DSM 14792</strain>
    </source>
</reference>
<evidence type="ECO:0000313" key="3">
    <source>
        <dbReference type="EMBL" id="KRN44189.1"/>
    </source>
</evidence>
<keyword evidence="4" id="KW-1185">Reference proteome</keyword>
<organism evidence="3 4">
    <name type="scientific">Limosilactobacillus ingluviei</name>
    <dbReference type="NCBI Taxonomy" id="148604"/>
    <lineage>
        <taxon>Bacteria</taxon>
        <taxon>Bacillati</taxon>
        <taxon>Bacillota</taxon>
        <taxon>Bacilli</taxon>
        <taxon>Lactobacillales</taxon>
        <taxon>Lactobacillaceae</taxon>
        <taxon>Limosilactobacillus</taxon>
    </lineage>
</organism>
<evidence type="ECO:0000313" key="4">
    <source>
        <dbReference type="Proteomes" id="UP000051639"/>
    </source>
</evidence>
<protein>
    <submittedName>
        <fullName evidence="3">Membrane protein</fullName>
    </submittedName>
</protein>
<keyword evidence="2" id="KW-0812">Transmembrane</keyword>
<feature type="transmembrane region" description="Helical" evidence="2">
    <location>
        <begin position="453"/>
        <end position="476"/>
    </location>
</feature>
<keyword evidence="2" id="KW-0472">Membrane</keyword>
<evidence type="ECO:0000256" key="2">
    <source>
        <dbReference type="SAM" id="Phobius"/>
    </source>
</evidence>
<feature type="transmembrane region" description="Helical" evidence="2">
    <location>
        <begin position="319"/>
        <end position="340"/>
    </location>
</feature>
<feature type="region of interest" description="Disordered" evidence="1">
    <location>
        <begin position="170"/>
        <end position="190"/>
    </location>
</feature>
<evidence type="ECO:0000256" key="1">
    <source>
        <dbReference type="SAM" id="MobiDB-lite"/>
    </source>
</evidence>
<dbReference type="EMBL" id="JQBA01000020">
    <property type="protein sequence ID" value="KRN44189.1"/>
    <property type="molecule type" value="Genomic_DNA"/>
</dbReference>
<accession>A0A0R2H3U0</accession>
<feature type="transmembrane region" description="Helical" evidence="2">
    <location>
        <begin position="277"/>
        <end position="298"/>
    </location>
</feature>
<name>A0A0R2H3U0_9LACO</name>
<comment type="caution">
    <text evidence="3">The sequence shown here is derived from an EMBL/GenBank/DDBJ whole genome shotgun (WGS) entry which is preliminary data.</text>
</comment>
<proteinExistence type="predicted"/>
<feature type="transmembrane region" description="Helical" evidence="2">
    <location>
        <begin position="392"/>
        <end position="416"/>
    </location>
</feature>
<sequence>MRLLKERLKKLRKTLFGSKKRKIITFVTLIAILPVSFALADTVQTYQWNQSNQAIRGNAEKAAKMNPIAKIMYDVGKPLGLHPEKSKYIQKGYIEPQKARDRFDFAMDKKNDRDQALSRIRQSSSKKSDEYNQLLKKLKKKGVKPGTPEYEKAVEKFVSSNDKDYAKKAAKDVKDQNKQDEKDLANAKKDEEDSFGGKIAKALLHAFWSTGVGKWVVQNGAAGTIFTYNPFDEKGNVDLSKADVAGQLEDKINNHPSQLMFPSSAYGTRLTTVMDELYAPMVTAAAFILVVAIIVINMRVGVGQALGIANSRQEWLKQLFDVFISTVGIFWFFLFVRLLLQVDGAFLQLFATFMQNVKDANGNSLMATALTLGMDDNAIKALTEGTFLGSGFAGVIFIIIYLFTAIALAVVIKYFYFMRMVAFIILVVLAPIFIALWPFTWGKSRTINWVRDMVGVVLIQPIHAFTITLMATLMVANSSRFGGYLLPGDKKDREKEAKEIINQANNTNNTDTLRQTSDMINGVDYTSNFETMVVGFIVLILFQPVSKEVARLFGIEFGLLEGIHKATSRTLATTALVAGGAAVGVASGLAAGTVGAAQGGLALGQKAMAKNMAKQAVKQEAKGAGAFTLQHMRNRAAKLAEASDKNKVAAKAWMSQASGLVGRNAAKVMGAAAGAGTGNVANIVALSAAGGEISERAAKLNKTGMSLAKLGLKKVDAYRQQKANQKEANAVTGATEQTLMNAAQKKIDSNPGPQGEILERIKNDARLTKEEQNRALESAKQYQDTVDGLATNRAAAAQRVQSEMLKDKNGKYVGNDKVQKESANIINDIPDGQAYDAKYGAPKDLQAVQNKANALGFDLDKYRRSWGQLPTSVAKKPDDFIADANVAMNNMKGQLTSATQQAAGAAGAATTDYRVLASPSEIEKAVEQAEANYENKVASQFSNPSDLAAYKATRKYANGLKQVREQARQHAFATSNGATLAHFDQSDNAAFNNSIIDAQRYKEDLANQLDGTYVNDSLRNQLLSVPDGMDGQSMIQQVSFGNEVAQVINQGLYDRMNNQRAFSLRSHDMTLNGREITGNDLGDIVSPGVLSNQLPGEFGTVQQYQNYINEKRKRNYTDYQRAYNDFASSASSLMGANMIGGMLEKGLGFNPSSFRPSQQTQELMHSRSALTNELEKNPYENNWGSFGITLDEARQMVPTRYDANGESIGTAPGALRMRISNNLSELQARDEKGNYHTIGNYGPGESSLGPSDYAYQDLDFSSDDGSLMLRKRPNSHEITSPYRISKEGKVPVTLPNGVPDLGSYFSSSSQEDKQISRRNSPYAYSEFQGIPNSSQLIHAFTNGNNVFGDSYQGWYDLTLRGDSNGVVMTGVDPTDGQIKAMSQLSKNTIWPNMESDFTFSIPIENSEGLGEFTVDDTRRSVLSAKNGARIDQARMQSARAEMEDLFAGHRTDILRTLNESVLMPTKPDQRNFIANHGGHYSFNSIDTFSKI</sequence>
<keyword evidence="2" id="KW-1133">Transmembrane helix</keyword>
<dbReference type="PATRIC" id="fig|148604.4.peg.774"/>
<dbReference type="Proteomes" id="UP000051639">
    <property type="component" value="Unassembled WGS sequence"/>
</dbReference>
<gene>
    <name evidence="3" type="ORF">IV41_GL000758</name>
</gene>